<gene>
    <name evidence="1" type="ORF">SAMN02787144_1004360</name>
</gene>
<accession>A0A1K1YM24</accession>
<protein>
    <submittedName>
        <fullName evidence="1">Uncharacterized protein</fullName>
    </submittedName>
</protein>
<dbReference type="Proteomes" id="UP000181909">
    <property type="component" value="Unassembled WGS sequence"/>
</dbReference>
<dbReference type="AlphaFoldDB" id="A0A1K1YM24"/>
<dbReference type="STRING" id="1893.SAMN02787144_1004360"/>
<organism evidence="1 2">
    <name type="scientific">Streptomyces atratus</name>
    <dbReference type="NCBI Taxonomy" id="1893"/>
    <lineage>
        <taxon>Bacteria</taxon>
        <taxon>Bacillati</taxon>
        <taxon>Actinomycetota</taxon>
        <taxon>Actinomycetes</taxon>
        <taxon>Kitasatosporales</taxon>
        <taxon>Streptomycetaceae</taxon>
        <taxon>Streptomyces</taxon>
    </lineage>
</organism>
<evidence type="ECO:0000313" key="1">
    <source>
        <dbReference type="EMBL" id="SFX62855.1"/>
    </source>
</evidence>
<sequence>MLRDRLVLILHAVGVDVPAPGVQAQSVGAGPCVSEVGLVGLPRDTSSTTALWVAFGCSGGESGVAGHECGLDAVGDFEGGQNAADMGFDGAFTHGEASGDVGVGGALGDPEKATAFFAKESDR</sequence>
<dbReference type="EMBL" id="FPJO01000004">
    <property type="protein sequence ID" value="SFX62855.1"/>
    <property type="molecule type" value="Genomic_DNA"/>
</dbReference>
<proteinExistence type="predicted"/>
<reference evidence="1 2" key="1">
    <citation type="submission" date="2016-11" db="EMBL/GenBank/DDBJ databases">
        <authorList>
            <person name="Jaros S."/>
            <person name="Januszkiewicz K."/>
            <person name="Wedrychowicz H."/>
        </authorList>
    </citation>
    <scope>NUCLEOTIDE SEQUENCE [LARGE SCALE GENOMIC DNA]</scope>
    <source>
        <strain evidence="1 2">OK807</strain>
    </source>
</reference>
<evidence type="ECO:0000313" key="2">
    <source>
        <dbReference type="Proteomes" id="UP000181909"/>
    </source>
</evidence>
<name>A0A1K1YM24_STRAR</name>